<dbReference type="GO" id="GO:0006950">
    <property type="term" value="P:response to stress"/>
    <property type="evidence" value="ECO:0007669"/>
    <property type="project" value="UniProtKB-ARBA"/>
</dbReference>
<dbReference type="Pfam" id="PF00191">
    <property type="entry name" value="Annexin"/>
    <property type="match status" value="2"/>
</dbReference>
<proteinExistence type="predicted"/>
<dbReference type="EMBL" id="JBJKBG010000001">
    <property type="protein sequence ID" value="KAL3755000.1"/>
    <property type="molecule type" value="Genomic_DNA"/>
</dbReference>
<evidence type="ECO:0000256" key="1">
    <source>
        <dbReference type="ARBA" id="ARBA00022737"/>
    </source>
</evidence>
<keyword evidence="4" id="KW-1185">Reference proteome</keyword>
<dbReference type="PANTHER" id="PTHR10502:SF190">
    <property type="entry name" value="OS09G0453300 PROTEIN"/>
    <property type="match status" value="1"/>
</dbReference>
<dbReference type="FunFam" id="1.10.220.10:FF:000001">
    <property type="entry name" value="Annexin"/>
    <property type="match status" value="1"/>
</dbReference>
<dbReference type="PANTHER" id="PTHR10502">
    <property type="entry name" value="ANNEXIN"/>
    <property type="match status" value="1"/>
</dbReference>
<accession>A0ABD3LTA4</accession>
<protein>
    <recommendedName>
        <fullName evidence="5">Annexin</fullName>
    </recommendedName>
</protein>
<dbReference type="InterPro" id="IPR018502">
    <property type="entry name" value="Annexin_repeat"/>
</dbReference>
<evidence type="ECO:0000256" key="2">
    <source>
        <dbReference type="ARBA" id="ARBA00023216"/>
    </source>
</evidence>
<name>A0ABD3LTA4_EUCGL</name>
<gene>
    <name evidence="3" type="ORF">ACJRO7_002128</name>
</gene>
<dbReference type="AlphaFoldDB" id="A0ABD3LTA4"/>
<sequence>MATEIHDDGDDLAQLLQTATGANGQRNGAVAVSPEMSSALSLFMLDPWERDAVLAWEALERGETNYRALVEIFLGRKSSHIQLIRQAYQRKFRRQLEQDIINIEPPHAFQRILIALATSHKAHQADVSQHLAKCDARRLYETGEGNSSGAIEEAVVLEIVSKRSIPQLKLTFFSYRHIYGHDYSKSLKKEGATEFADAFRMFVKCIFNTPKYYAKMLHTSLKGTAVDRSALTRVMVSRAELDMSEIQRAFKRKYGVEIQECICQSIACGDYRDFLVAMVTKTPPAASSSNLLRGPNQGSD</sequence>
<evidence type="ECO:0008006" key="5">
    <source>
        <dbReference type="Google" id="ProtNLM"/>
    </source>
</evidence>
<evidence type="ECO:0000313" key="3">
    <source>
        <dbReference type="EMBL" id="KAL3755000.1"/>
    </source>
</evidence>
<organism evidence="3 4">
    <name type="scientific">Eucalyptus globulus</name>
    <name type="common">Tasmanian blue gum</name>
    <dbReference type="NCBI Taxonomy" id="34317"/>
    <lineage>
        <taxon>Eukaryota</taxon>
        <taxon>Viridiplantae</taxon>
        <taxon>Streptophyta</taxon>
        <taxon>Embryophyta</taxon>
        <taxon>Tracheophyta</taxon>
        <taxon>Spermatophyta</taxon>
        <taxon>Magnoliopsida</taxon>
        <taxon>eudicotyledons</taxon>
        <taxon>Gunneridae</taxon>
        <taxon>Pentapetalae</taxon>
        <taxon>rosids</taxon>
        <taxon>malvids</taxon>
        <taxon>Myrtales</taxon>
        <taxon>Myrtaceae</taxon>
        <taxon>Myrtoideae</taxon>
        <taxon>Eucalypteae</taxon>
        <taxon>Eucalyptus</taxon>
    </lineage>
</organism>
<dbReference type="PROSITE" id="PS51897">
    <property type="entry name" value="ANNEXIN_2"/>
    <property type="match status" value="3"/>
</dbReference>
<evidence type="ECO:0000313" key="4">
    <source>
        <dbReference type="Proteomes" id="UP001634007"/>
    </source>
</evidence>
<comment type="caution">
    <text evidence="3">The sequence shown here is derived from an EMBL/GenBank/DDBJ whole genome shotgun (WGS) entry which is preliminary data.</text>
</comment>
<dbReference type="SMART" id="SM00335">
    <property type="entry name" value="ANX"/>
    <property type="match status" value="3"/>
</dbReference>
<dbReference type="InterPro" id="IPR037104">
    <property type="entry name" value="Annexin_sf"/>
</dbReference>
<dbReference type="PRINTS" id="PR00196">
    <property type="entry name" value="ANNEXIN"/>
</dbReference>
<dbReference type="Proteomes" id="UP001634007">
    <property type="component" value="Unassembled WGS sequence"/>
</dbReference>
<reference evidence="3 4" key="1">
    <citation type="submission" date="2024-11" db="EMBL/GenBank/DDBJ databases">
        <title>Chromosome-level genome assembly of Eucalyptus globulus Labill. provides insights into its genome evolution.</title>
        <authorList>
            <person name="Li X."/>
        </authorList>
    </citation>
    <scope>NUCLEOTIDE SEQUENCE [LARGE SCALE GENOMIC DNA]</scope>
    <source>
        <strain evidence="3">CL2024</strain>
        <tissue evidence="3">Fresh tender leaves</tissue>
    </source>
</reference>
<dbReference type="InterPro" id="IPR001464">
    <property type="entry name" value="Annexin"/>
</dbReference>
<dbReference type="Gene3D" id="1.10.220.10">
    <property type="entry name" value="Annexin"/>
    <property type="match status" value="3"/>
</dbReference>
<keyword evidence="2" id="KW-0041">Annexin</keyword>
<dbReference type="SUPFAM" id="SSF47874">
    <property type="entry name" value="Annexin"/>
    <property type="match status" value="1"/>
</dbReference>
<keyword evidence="1" id="KW-0677">Repeat</keyword>